<dbReference type="Proteomes" id="UP000276133">
    <property type="component" value="Unassembled WGS sequence"/>
</dbReference>
<organism evidence="1 2">
    <name type="scientific">Brachionus plicatilis</name>
    <name type="common">Marine rotifer</name>
    <name type="synonym">Brachionus muelleri</name>
    <dbReference type="NCBI Taxonomy" id="10195"/>
    <lineage>
        <taxon>Eukaryota</taxon>
        <taxon>Metazoa</taxon>
        <taxon>Spiralia</taxon>
        <taxon>Gnathifera</taxon>
        <taxon>Rotifera</taxon>
        <taxon>Eurotatoria</taxon>
        <taxon>Monogononta</taxon>
        <taxon>Pseudotrocha</taxon>
        <taxon>Ploima</taxon>
        <taxon>Brachionidae</taxon>
        <taxon>Brachionus</taxon>
    </lineage>
</organism>
<name>A0A3M7RAS3_BRAPC</name>
<sequence length="158" mass="19024">MRQKDFRIKFKCTDDVINFVTKHWISIIQNFSSVFVYSLVWLIDFFQKFSSFLITPLFCQKILLSTNLANNWVYFVKSSGGSTKIREKIFDQINKRLFLNRNYEQLRTKYEALRYITANMYGLVIIDYKFGDNFVPSKKIENYFEVLTWTFFGTFKQL</sequence>
<proteinExistence type="predicted"/>
<dbReference type="EMBL" id="REGN01003813">
    <property type="protein sequence ID" value="RNA20627.1"/>
    <property type="molecule type" value="Genomic_DNA"/>
</dbReference>
<dbReference type="AlphaFoldDB" id="A0A3M7RAS3"/>
<protein>
    <submittedName>
        <fullName evidence="1">Uncharacterized protein</fullName>
    </submittedName>
</protein>
<accession>A0A3M7RAS3</accession>
<evidence type="ECO:0000313" key="1">
    <source>
        <dbReference type="EMBL" id="RNA20627.1"/>
    </source>
</evidence>
<reference evidence="1 2" key="1">
    <citation type="journal article" date="2018" name="Sci. Rep.">
        <title>Genomic signatures of local adaptation to the degree of environmental predictability in rotifers.</title>
        <authorList>
            <person name="Franch-Gras L."/>
            <person name="Hahn C."/>
            <person name="Garcia-Roger E.M."/>
            <person name="Carmona M.J."/>
            <person name="Serra M."/>
            <person name="Gomez A."/>
        </authorList>
    </citation>
    <scope>NUCLEOTIDE SEQUENCE [LARGE SCALE GENOMIC DNA]</scope>
    <source>
        <strain evidence="1">HYR1</strain>
    </source>
</reference>
<gene>
    <name evidence="1" type="ORF">BpHYR1_002029</name>
</gene>
<evidence type="ECO:0000313" key="2">
    <source>
        <dbReference type="Proteomes" id="UP000276133"/>
    </source>
</evidence>
<comment type="caution">
    <text evidence="1">The sequence shown here is derived from an EMBL/GenBank/DDBJ whole genome shotgun (WGS) entry which is preliminary data.</text>
</comment>
<keyword evidence="2" id="KW-1185">Reference proteome</keyword>